<dbReference type="Gene3D" id="3.30.565.30">
    <property type="entry name" value="Sporulation initiation phosphotransferase B (SpoOB), C-terminal domain"/>
    <property type="match status" value="1"/>
</dbReference>
<evidence type="ECO:0000256" key="1">
    <source>
        <dbReference type="ARBA" id="ARBA00022553"/>
    </source>
</evidence>
<dbReference type="Proteomes" id="UP001596022">
    <property type="component" value="Unassembled WGS sequence"/>
</dbReference>
<dbReference type="Pfam" id="PF14689">
    <property type="entry name" value="SPOB_a"/>
    <property type="match status" value="1"/>
</dbReference>
<dbReference type="EMBL" id="JBHSFW010000001">
    <property type="protein sequence ID" value="MFC4618139.1"/>
    <property type="molecule type" value="Genomic_DNA"/>
</dbReference>
<evidence type="ECO:0000259" key="4">
    <source>
        <dbReference type="SMART" id="SM01317"/>
    </source>
</evidence>
<accession>A0ABV9GLU3</accession>
<keyword evidence="6" id="KW-1185">Reference proteome</keyword>
<dbReference type="InterPro" id="IPR039506">
    <property type="entry name" value="SPOB_a"/>
</dbReference>
<sequence>MESEQQVIELLRAARHDWLNQLQLIKAGLALKNIERAEQIIDEIIIKAKNEAHLSNLNIPRTAAYLLTFNWSSHALHLDIEVMDAESDLSGYDKALYDLAKAVLDLFEQCIGGECHNEMVLLLETDPAIQVTFDFVGNLTVSNKLREAITETGGYQSFRLVKEYITEKEAVIKYRYKGES</sequence>
<name>A0ABV9GLU3_9BACL</name>
<dbReference type="SUPFAM" id="SSF55890">
    <property type="entry name" value="Sporulation response regulatory protein Spo0B"/>
    <property type="match status" value="1"/>
</dbReference>
<dbReference type="Gene3D" id="1.10.287.130">
    <property type="match status" value="1"/>
</dbReference>
<dbReference type="RefSeq" id="WP_376845142.1">
    <property type="nucleotide sequence ID" value="NZ_JBHSFW010000001.1"/>
</dbReference>
<gene>
    <name evidence="5" type="ORF">ACFO4N_05280</name>
</gene>
<comment type="caution">
    <text evidence="5">The sequence shown here is derived from an EMBL/GenBank/DDBJ whole genome shotgun (WGS) entry which is preliminary data.</text>
</comment>
<evidence type="ECO:0000256" key="3">
    <source>
        <dbReference type="ARBA" id="ARBA00022777"/>
    </source>
</evidence>
<reference evidence="6" key="1">
    <citation type="journal article" date="2019" name="Int. J. Syst. Evol. Microbiol.">
        <title>The Global Catalogue of Microorganisms (GCM) 10K type strain sequencing project: providing services to taxonomists for standard genome sequencing and annotation.</title>
        <authorList>
            <consortium name="The Broad Institute Genomics Platform"/>
            <consortium name="The Broad Institute Genome Sequencing Center for Infectious Disease"/>
            <person name="Wu L."/>
            <person name="Ma J."/>
        </authorList>
    </citation>
    <scope>NUCLEOTIDE SEQUENCE [LARGE SCALE GENOMIC DNA]</scope>
    <source>
        <strain evidence="6">CGMCC 1.16306</strain>
    </source>
</reference>
<evidence type="ECO:0000313" key="6">
    <source>
        <dbReference type="Proteomes" id="UP001596022"/>
    </source>
</evidence>
<feature type="domain" description="Sporulation initiation phosphotransferase B C-terminal" evidence="4">
    <location>
        <begin position="59"/>
        <end position="172"/>
    </location>
</feature>
<dbReference type="Pfam" id="PF14682">
    <property type="entry name" value="SPOB_ab"/>
    <property type="match status" value="1"/>
</dbReference>
<keyword evidence="1" id="KW-0597">Phosphoprotein</keyword>
<evidence type="ECO:0000256" key="2">
    <source>
        <dbReference type="ARBA" id="ARBA00022679"/>
    </source>
</evidence>
<proteinExistence type="predicted"/>
<dbReference type="InterPro" id="IPR016120">
    <property type="entry name" value="Sig_transdc_His_kin_SpoOB"/>
</dbReference>
<dbReference type="InterPro" id="IPR016122">
    <property type="entry name" value="SpoOB_C"/>
</dbReference>
<protein>
    <submittedName>
        <fullName evidence="5">Spo0B C-terminal domain-containing protein</fullName>
    </submittedName>
</protein>
<keyword evidence="3" id="KW-0418">Kinase</keyword>
<dbReference type="SMART" id="SM01317">
    <property type="entry name" value="SPOB_ab"/>
    <property type="match status" value="1"/>
</dbReference>
<dbReference type="InterPro" id="IPR037100">
    <property type="entry name" value="Spo0B_C_sf"/>
</dbReference>
<organism evidence="5 6">
    <name type="scientific">Camelliibacillus cellulosilyticus</name>
    <dbReference type="NCBI Taxonomy" id="2174486"/>
    <lineage>
        <taxon>Bacteria</taxon>
        <taxon>Bacillati</taxon>
        <taxon>Bacillota</taxon>
        <taxon>Bacilli</taxon>
        <taxon>Bacillales</taxon>
        <taxon>Sporolactobacillaceae</taxon>
        <taxon>Camelliibacillus</taxon>
    </lineage>
</organism>
<keyword evidence="2" id="KW-0808">Transferase</keyword>
<evidence type="ECO:0000313" key="5">
    <source>
        <dbReference type="EMBL" id="MFC4618139.1"/>
    </source>
</evidence>